<dbReference type="EMBL" id="ML738747">
    <property type="protein sequence ID" value="KAE8156758.1"/>
    <property type="molecule type" value="Genomic_DNA"/>
</dbReference>
<protein>
    <submittedName>
        <fullName evidence="2">Uncharacterized protein</fullName>
    </submittedName>
</protein>
<name>A0A5N6UDX1_ASPTM</name>
<dbReference type="AlphaFoldDB" id="A0A5N6UDX1"/>
<evidence type="ECO:0000313" key="2">
    <source>
        <dbReference type="EMBL" id="KAE8156758.1"/>
    </source>
</evidence>
<keyword evidence="3" id="KW-1185">Reference proteome</keyword>
<proteinExistence type="predicted"/>
<gene>
    <name evidence="2" type="ORF">BDV40DRAFT_293236</name>
</gene>
<dbReference type="Proteomes" id="UP000326950">
    <property type="component" value="Unassembled WGS sequence"/>
</dbReference>
<accession>A0A5N6UDX1</accession>
<organism evidence="2 3">
    <name type="scientific">Aspergillus tamarii</name>
    <dbReference type="NCBI Taxonomy" id="41984"/>
    <lineage>
        <taxon>Eukaryota</taxon>
        <taxon>Fungi</taxon>
        <taxon>Dikarya</taxon>
        <taxon>Ascomycota</taxon>
        <taxon>Pezizomycotina</taxon>
        <taxon>Eurotiomycetes</taxon>
        <taxon>Eurotiomycetidae</taxon>
        <taxon>Eurotiales</taxon>
        <taxon>Aspergillaceae</taxon>
        <taxon>Aspergillus</taxon>
        <taxon>Aspergillus subgen. Circumdati</taxon>
    </lineage>
</organism>
<reference evidence="2 3" key="1">
    <citation type="submission" date="2019-04" db="EMBL/GenBank/DDBJ databases">
        <title>Friends and foes A comparative genomics study of 23 Aspergillus species from section Flavi.</title>
        <authorList>
            <consortium name="DOE Joint Genome Institute"/>
            <person name="Kjaerbolling I."/>
            <person name="Vesth T."/>
            <person name="Frisvad J.C."/>
            <person name="Nybo J.L."/>
            <person name="Theobald S."/>
            <person name="Kildgaard S."/>
            <person name="Isbrandt T."/>
            <person name="Kuo A."/>
            <person name="Sato A."/>
            <person name="Lyhne E.K."/>
            <person name="Kogle M.E."/>
            <person name="Wiebenga A."/>
            <person name="Kun R.S."/>
            <person name="Lubbers R.J."/>
            <person name="Makela M.R."/>
            <person name="Barry K."/>
            <person name="Chovatia M."/>
            <person name="Clum A."/>
            <person name="Daum C."/>
            <person name="Haridas S."/>
            <person name="He G."/>
            <person name="LaButti K."/>
            <person name="Lipzen A."/>
            <person name="Mondo S."/>
            <person name="Riley R."/>
            <person name="Salamov A."/>
            <person name="Simmons B.A."/>
            <person name="Magnuson J.K."/>
            <person name="Henrissat B."/>
            <person name="Mortensen U.H."/>
            <person name="Larsen T.O."/>
            <person name="Devries R.P."/>
            <person name="Grigoriev I.V."/>
            <person name="Machida M."/>
            <person name="Baker S.E."/>
            <person name="Andersen M.R."/>
        </authorList>
    </citation>
    <scope>NUCLEOTIDE SEQUENCE [LARGE SCALE GENOMIC DNA]</scope>
    <source>
        <strain evidence="2 3">CBS 117626</strain>
    </source>
</reference>
<feature type="region of interest" description="Disordered" evidence="1">
    <location>
        <begin position="24"/>
        <end position="52"/>
    </location>
</feature>
<evidence type="ECO:0000313" key="3">
    <source>
        <dbReference type="Proteomes" id="UP000326950"/>
    </source>
</evidence>
<sequence>MTIGKPYAHTEEKRRINKRRIITPTRQVGEAGSRGHGCAGRMGQRASDGSSH</sequence>
<evidence type="ECO:0000256" key="1">
    <source>
        <dbReference type="SAM" id="MobiDB-lite"/>
    </source>
</evidence>